<accession>A0A2I7L5V9</accession>
<organism evidence="2 3">
    <name type="scientific">Phaeobacter inhibens</name>
    <dbReference type="NCBI Taxonomy" id="221822"/>
    <lineage>
        <taxon>Bacteria</taxon>
        <taxon>Pseudomonadati</taxon>
        <taxon>Pseudomonadota</taxon>
        <taxon>Alphaproteobacteria</taxon>
        <taxon>Rhodobacterales</taxon>
        <taxon>Roseobacteraceae</taxon>
        <taxon>Phaeobacter</taxon>
    </lineage>
</organism>
<gene>
    <name evidence="1" type="ORF">PhaeoP66_03153</name>
    <name evidence="2" type="ORF">PhaeoP88_00199</name>
</gene>
<dbReference type="InterPro" id="IPR029044">
    <property type="entry name" value="Nucleotide-diphossugar_trans"/>
</dbReference>
<dbReference type="Proteomes" id="UP000236447">
    <property type="component" value="Chromosome"/>
</dbReference>
<dbReference type="Proteomes" id="UP000236536">
    <property type="component" value="Chromosome"/>
</dbReference>
<dbReference type="SUPFAM" id="SSF53448">
    <property type="entry name" value="Nucleotide-diphospho-sugar transferases"/>
    <property type="match status" value="1"/>
</dbReference>
<name>A0A2I7L5V9_9RHOB</name>
<protein>
    <recommendedName>
        <fullName evidence="5">Glycosyl transferase family 2</fullName>
    </recommendedName>
</protein>
<evidence type="ECO:0000313" key="4">
    <source>
        <dbReference type="Proteomes" id="UP000236536"/>
    </source>
</evidence>
<reference evidence="2 3" key="1">
    <citation type="journal article" date="2017" name="Front. Microbiol.">
        <title>Phaeobacter piscinae sp. nov., a species of the Roseobacter group and potential aquaculture probiont.</title>
        <authorList>
            <person name="Sonnenschein E.C."/>
            <person name="Phippen C.B.W."/>
            <person name="Nielsen K.F."/>
            <person name="Mateiu R.V."/>
            <person name="Melchiorsen J."/>
            <person name="Gram L."/>
            <person name="Overmann J."/>
            <person name="Freese H.M."/>
        </authorList>
    </citation>
    <scope>NUCLEOTIDE SEQUENCE [LARGE SCALE GENOMIC DNA]</scope>
    <source>
        <strain evidence="2 3">P88</strain>
    </source>
</reference>
<evidence type="ECO:0000313" key="3">
    <source>
        <dbReference type="Proteomes" id="UP000236447"/>
    </source>
</evidence>
<dbReference type="EMBL" id="CP010725">
    <property type="protein sequence ID" value="AUQ97604.1"/>
    <property type="molecule type" value="Genomic_DNA"/>
</dbReference>
<evidence type="ECO:0000313" key="2">
    <source>
        <dbReference type="EMBL" id="AUQ97604.1"/>
    </source>
</evidence>
<sequence>MQFRSFNAPDPNAPDRPLVTVFCAVWHKQPNKLELLRSHWANLKAQSIPVEPCYIFDNGDVAPDWLEAPWYSFDAPLTIYEAWSAATALAQTNYIMNLNMDDRLATNAVQAMVATAAATKSTLVGGEWLVSFDESHLEQEFVVEDLWKTSFVADWPPKAQADLRLGSGTAERGTYGPATLWNLKQVGQWYPSYFGNQTPIKSIGDSIFWQMLSKNNCKFTRIPMIVGRYYSDEDSQAEFRPHQDNDHLRAHGVSLVSFANFVLSGDFSKWPGLDPEPVVPERGPRNKIEQASDKLAAQFRAMGLGAQCPSQSVAVQ</sequence>
<reference evidence="1 4" key="3">
    <citation type="journal article" date="2017" name="Int. J. Syst. Evol. Microbiol.">
        <title>Adaptation of Surface-Associated Bacteria to the Open Ocean: A Genomically Distinct Subpopulation of Phaeobacter gallaeciensis Colonizes Pacific Mesozooplankton.</title>
        <authorList>
            <person name="Freese H.M."/>
            <person name="Methner A."/>
            <person name="Overmann J."/>
        </authorList>
    </citation>
    <scope>NUCLEOTIDE SEQUENCE [LARGE SCALE GENOMIC DNA]</scope>
    <source>
        <strain evidence="1 4">P66</strain>
    </source>
</reference>
<proteinExistence type="predicted"/>
<keyword evidence="4" id="KW-1185">Reference proteome</keyword>
<evidence type="ECO:0000313" key="1">
    <source>
        <dbReference type="EMBL" id="AUQ95902.1"/>
    </source>
</evidence>
<dbReference type="RefSeq" id="WP_076618648.1">
    <property type="nucleotide sequence ID" value="NZ_CP010599.1"/>
</dbReference>
<reference evidence="3 4" key="2">
    <citation type="journal article" date="2017" name="Genome Biol. Evol.">
        <title>Trajectories and Drivers of Genome Evolution in Surface-Associated Marine Phaeobacter.</title>
        <authorList>
            <person name="Freese H.M."/>
            <person name="Sikorski J."/>
            <person name="Bunk B."/>
            <person name="Scheuner C."/>
            <person name="Meier-Kolthoff J.P."/>
            <person name="Sproer C."/>
            <person name="Gram L."/>
            <person name="Overmann J."/>
        </authorList>
    </citation>
    <scope>NUCLEOTIDE SEQUENCE [LARGE SCALE GENOMIC DNA]</scope>
    <source>
        <strain evidence="1 4">P66</strain>
        <strain evidence="2 3">P88</strain>
    </source>
</reference>
<evidence type="ECO:0008006" key="5">
    <source>
        <dbReference type="Google" id="ProtNLM"/>
    </source>
</evidence>
<dbReference type="AlphaFoldDB" id="A0A2I7L5V9"/>
<dbReference type="EMBL" id="CP010705">
    <property type="protein sequence ID" value="AUQ95902.1"/>
    <property type="molecule type" value="Genomic_DNA"/>
</dbReference>